<organism evidence="2">
    <name type="scientific">Medioppia subpectinata</name>
    <dbReference type="NCBI Taxonomy" id="1979941"/>
    <lineage>
        <taxon>Eukaryota</taxon>
        <taxon>Metazoa</taxon>
        <taxon>Ecdysozoa</taxon>
        <taxon>Arthropoda</taxon>
        <taxon>Chelicerata</taxon>
        <taxon>Arachnida</taxon>
        <taxon>Acari</taxon>
        <taxon>Acariformes</taxon>
        <taxon>Sarcoptiformes</taxon>
        <taxon>Oribatida</taxon>
        <taxon>Brachypylina</taxon>
        <taxon>Oppioidea</taxon>
        <taxon>Oppiidae</taxon>
        <taxon>Medioppia</taxon>
    </lineage>
</organism>
<dbReference type="EMBL" id="CAJPIZ010012516">
    <property type="protein sequence ID" value="CAG2113738.1"/>
    <property type="molecule type" value="Genomic_DNA"/>
</dbReference>
<gene>
    <name evidence="2" type="ORF">OSB1V03_LOCUS13705</name>
</gene>
<reference evidence="2" key="1">
    <citation type="submission" date="2020-11" db="EMBL/GenBank/DDBJ databases">
        <authorList>
            <person name="Tran Van P."/>
        </authorList>
    </citation>
    <scope>NUCLEOTIDE SEQUENCE</scope>
</reference>
<dbReference type="EMBL" id="OC867091">
    <property type="protein sequence ID" value="CAD7633308.1"/>
    <property type="molecule type" value="Genomic_DNA"/>
</dbReference>
<accession>A0A7R9L1G9</accession>
<evidence type="ECO:0000313" key="3">
    <source>
        <dbReference type="Proteomes" id="UP000759131"/>
    </source>
</evidence>
<keyword evidence="3" id="KW-1185">Reference proteome</keyword>
<proteinExistence type="predicted"/>
<evidence type="ECO:0000313" key="2">
    <source>
        <dbReference type="EMBL" id="CAD7633308.1"/>
    </source>
</evidence>
<protein>
    <submittedName>
        <fullName evidence="2">Uncharacterized protein</fullName>
    </submittedName>
</protein>
<feature type="coiled-coil region" evidence="1">
    <location>
        <begin position="16"/>
        <end position="85"/>
    </location>
</feature>
<dbReference type="Proteomes" id="UP000759131">
    <property type="component" value="Unassembled WGS sequence"/>
</dbReference>
<sequence length="218" mass="24707">MSSLSEESDQKCRELCEEMSALKASNESEVKALKAQLKSAMDSMQTMETQIKDLKQNLLNYNKSLNEMSIKNSELSEELSALKTSKHIIESDVKQMDKEINAQNIRSPVSDNSSSIGSHNQLTTNSDKIRDDINIDHKITEIQNQMKYNNKMTNNLYNYLFGENNSIKAFKEIVKMLESSADLSCAFNAFTSDSLLAFRADISSHNSRHFRSDSSLRL</sequence>
<name>A0A7R9L1G9_9ACAR</name>
<keyword evidence="1" id="KW-0175">Coiled coil</keyword>
<evidence type="ECO:0000256" key="1">
    <source>
        <dbReference type="SAM" id="Coils"/>
    </source>
</evidence>
<dbReference type="AlphaFoldDB" id="A0A7R9L1G9"/>